<evidence type="ECO:0000256" key="5">
    <source>
        <dbReference type="ARBA" id="ARBA00022842"/>
    </source>
</evidence>
<evidence type="ECO:0000256" key="3">
    <source>
        <dbReference type="ARBA" id="ARBA00022723"/>
    </source>
</evidence>
<accession>A0A3B0RWA0</accession>
<dbReference type="FunFam" id="3.30.540.10:FF:000030">
    <property type="entry name" value="Inositol monophosphatase"/>
    <property type="match status" value="1"/>
</dbReference>
<proteinExistence type="inferred from homology"/>
<dbReference type="EC" id="3.1.3.15" evidence="6"/>
<keyword evidence="3" id="KW-0479">Metal-binding</keyword>
<dbReference type="GO" id="GO:0046872">
    <property type="term" value="F:metal ion binding"/>
    <property type="evidence" value="ECO:0007669"/>
    <property type="project" value="UniProtKB-KW"/>
</dbReference>
<dbReference type="PRINTS" id="PR00377">
    <property type="entry name" value="IMPHPHTASES"/>
</dbReference>
<dbReference type="Pfam" id="PF00459">
    <property type="entry name" value="Inositol_P"/>
    <property type="match status" value="1"/>
</dbReference>
<dbReference type="PANTHER" id="PTHR43200">
    <property type="entry name" value="PHOSPHATASE"/>
    <property type="match status" value="1"/>
</dbReference>
<gene>
    <name evidence="6" type="ORF">MNBD_ALPHA05-1332</name>
</gene>
<dbReference type="CDD" id="cd01641">
    <property type="entry name" value="Bacterial_IMPase_like_1"/>
    <property type="match status" value="1"/>
</dbReference>
<dbReference type="GO" id="GO:0000105">
    <property type="term" value="P:L-histidine biosynthetic process"/>
    <property type="evidence" value="ECO:0007669"/>
    <property type="project" value="TreeGrafter"/>
</dbReference>
<name>A0A3B0RWA0_9ZZZZ</name>
<dbReference type="GO" id="GO:0004401">
    <property type="term" value="F:histidinol-phosphatase activity"/>
    <property type="evidence" value="ECO:0007669"/>
    <property type="project" value="UniProtKB-EC"/>
</dbReference>
<evidence type="ECO:0000313" key="6">
    <source>
        <dbReference type="EMBL" id="VAV98094.1"/>
    </source>
</evidence>
<comment type="similarity">
    <text evidence="2">Belongs to the inositol monophosphatase superfamily.</text>
</comment>
<evidence type="ECO:0000256" key="4">
    <source>
        <dbReference type="ARBA" id="ARBA00022801"/>
    </source>
</evidence>
<evidence type="ECO:0000256" key="1">
    <source>
        <dbReference type="ARBA" id="ARBA00001946"/>
    </source>
</evidence>
<reference evidence="6" key="1">
    <citation type="submission" date="2018-06" db="EMBL/GenBank/DDBJ databases">
        <authorList>
            <person name="Zhirakovskaya E."/>
        </authorList>
    </citation>
    <scope>NUCLEOTIDE SEQUENCE</scope>
</reference>
<keyword evidence="4 6" id="KW-0378">Hydrolase</keyword>
<evidence type="ECO:0000256" key="2">
    <source>
        <dbReference type="ARBA" id="ARBA00009759"/>
    </source>
</evidence>
<dbReference type="SUPFAM" id="SSF56655">
    <property type="entry name" value="Carbohydrate phosphatase"/>
    <property type="match status" value="1"/>
</dbReference>
<dbReference type="InterPro" id="IPR051090">
    <property type="entry name" value="Inositol_monoP_superfamily"/>
</dbReference>
<dbReference type="InterPro" id="IPR000760">
    <property type="entry name" value="Inositol_monophosphatase-like"/>
</dbReference>
<dbReference type="Gene3D" id="3.40.190.80">
    <property type="match status" value="1"/>
</dbReference>
<dbReference type="PANTHER" id="PTHR43200:SF6">
    <property type="entry name" value="3'(2'),5'-BISPHOSPHATE NUCLEOTIDASE"/>
    <property type="match status" value="1"/>
</dbReference>
<dbReference type="NCBIfam" id="TIGR02067">
    <property type="entry name" value="his_9_HisN"/>
    <property type="match status" value="1"/>
</dbReference>
<organism evidence="6">
    <name type="scientific">hydrothermal vent metagenome</name>
    <dbReference type="NCBI Taxonomy" id="652676"/>
    <lineage>
        <taxon>unclassified sequences</taxon>
        <taxon>metagenomes</taxon>
        <taxon>ecological metagenomes</taxon>
    </lineage>
</organism>
<protein>
    <submittedName>
        <fullName evidence="6">Histidinol-phosphatase [alternative form]</fullName>
        <ecNumber evidence="6">3.1.3.15</ecNumber>
    </submittedName>
</protein>
<dbReference type="AlphaFoldDB" id="A0A3B0RWA0"/>
<dbReference type="InterPro" id="IPR011809">
    <property type="entry name" value="His_9_proposed"/>
</dbReference>
<dbReference type="Gene3D" id="3.30.540.10">
    <property type="entry name" value="Fructose-1,6-Bisphosphatase, subunit A, domain 1"/>
    <property type="match status" value="1"/>
</dbReference>
<keyword evidence="5" id="KW-0460">Magnesium</keyword>
<sequence>MSFSTSEITQYADFATRLAEAARAQTLPRFRTGLEVSNKAGADFDPVTDADRESERVMREMIANIYPAHGIIGEEFGVTRGEAPWRWVLDPIDGTRAFVCGVPSWTTLIALEYEERPVLGLIDQPYTDERWIAANGATWFRHGETEKDCRTSGVDDLCVARISTTDPRPRPAGYINDEEAAAFARLAGETRLARFSMDAYAYALLAHGELDLVVEAGLSHHDYAALVPVVEGAGGVITNWSGAPVGSDARGETVAAATPALHAAALKVLAG</sequence>
<comment type="cofactor">
    <cofactor evidence="1">
        <name>Mg(2+)</name>
        <dbReference type="ChEBI" id="CHEBI:18420"/>
    </cofactor>
</comment>
<dbReference type="EMBL" id="UOEH01000244">
    <property type="protein sequence ID" value="VAV98094.1"/>
    <property type="molecule type" value="Genomic_DNA"/>
</dbReference>